<evidence type="ECO:0000313" key="2">
    <source>
        <dbReference type="Proteomes" id="UP000186583"/>
    </source>
</evidence>
<dbReference type="STRING" id="708187.A0A1Q8S9F4"/>
<name>A0A1Q8S9F4_9PEZI</name>
<comment type="caution">
    <text evidence="1">The sequence shown here is derived from an EMBL/GenBank/DDBJ whole genome shotgun (WGS) entry which is preliminary data.</text>
</comment>
<dbReference type="AlphaFoldDB" id="A0A1Q8S9F4"/>
<protein>
    <submittedName>
        <fullName evidence="1">Uncharacterized protein</fullName>
    </submittedName>
</protein>
<dbReference type="OrthoDB" id="6359816at2759"/>
<evidence type="ECO:0000313" key="1">
    <source>
        <dbReference type="EMBL" id="OLN98035.1"/>
    </source>
</evidence>
<keyword evidence="2" id="KW-1185">Reference proteome</keyword>
<accession>A0A1Q8S9F4</accession>
<gene>
    <name evidence="1" type="ORF">CCHL11_06876</name>
</gene>
<dbReference type="EMBL" id="MPGH01000001">
    <property type="protein sequence ID" value="OLN98035.1"/>
    <property type="molecule type" value="Genomic_DNA"/>
</dbReference>
<organism evidence="1 2">
    <name type="scientific">Colletotrichum chlorophyti</name>
    <dbReference type="NCBI Taxonomy" id="708187"/>
    <lineage>
        <taxon>Eukaryota</taxon>
        <taxon>Fungi</taxon>
        <taxon>Dikarya</taxon>
        <taxon>Ascomycota</taxon>
        <taxon>Pezizomycotina</taxon>
        <taxon>Sordariomycetes</taxon>
        <taxon>Hypocreomycetidae</taxon>
        <taxon>Glomerellales</taxon>
        <taxon>Glomerellaceae</taxon>
        <taxon>Colletotrichum</taxon>
    </lineage>
</organism>
<sequence length="86" mass="9641">MPDKKYVIGGLKDLALLEQHGMLVTFSMLLASLTPTSTIDTDRGLRDIILEVFSQHKDLLDRDDAKLLIKRQGSRGSQKVHGYPCM</sequence>
<proteinExistence type="predicted"/>
<dbReference type="Proteomes" id="UP000186583">
    <property type="component" value="Unassembled WGS sequence"/>
</dbReference>
<reference evidence="1 2" key="1">
    <citation type="submission" date="2016-11" db="EMBL/GenBank/DDBJ databases">
        <title>Draft Genome Assembly of Colletotrichum chlorophyti a pathogen of herbaceous plants.</title>
        <authorList>
            <person name="Gan P."/>
            <person name="Narusaka M."/>
            <person name="Tsushima A."/>
            <person name="Narusaka Y."/>
            <person name="Takano Y."/>
            <person name="Shirasu K."/>
        </authorList>
    </citation>
    <scope>NUCLEOTIDE SEQUENCE [LARGE SCALE GENOMIC DNA]</scope>
    <source>
        <strain evidence="1 2">NTL11</strain>
    </source>
</reference>